<evidence type="ECO:0000313" key="3">
    <source>
        <dbReference type="Proteomes" id="UP001140091"/>
    </source>
</evidence>
<feature type="compositionally biased region" description="Basic and acidic residues" evidence="1">
    <location>
        <begin position="400"/>
        <end position="411"/>
    </location>
</feature>
<dbReference type="Proteomes" id="UP001140091">
    <property type="component" value="Unassembled WGS sequence"/>
</dbReference>
<feature type="non-terminal residue" evidence="2">
    <location>
        <position position="429"/>
    </location>
</feature>
<dbReference type="OrthoDB" id="2843772at2759"/>
<sequence>MDSGPVTVTTQIPPIAAMSADTDFEALRTKLRAKCVYLADDGILERLEWFETQDFDHVVLKDDVDKYMEDGAPPDNPPQPARLAGIFRIARRSFFMRACGRWKPNKPPLFLPLANIRPSAYTGDPGIPELEGDYPKSWENVAELLKEWYRSRNEDEAKVIESSGVIDWKTKKPPNPGNGFKIGRRVFETRSPESLERLEDYGPSFSIENWPVEFPEAQAELDEIKSTHIAHPIPVYYPDPENDLIPPDRYYDDLPGAIVRLEFHLNHYFIDGRHKFAADIMRMKVIVRPSVPPSSPSSPRKRKGTQSKGDFSDEDKRSPKRQAVSSSTDANVPQHGLLRPAWGFMSPDRTKATLGAKKSPVKAEPIKWQAASSSTEANVPQHGLLRPAWGFVSPDRTKAKLGAEKTPVKTEPEEESPTKGKQKMMWLRK</sequence>
<evidence type="ECO:0000313" key="2">
    <source>
        <dbReference type="EMBL" id="KAJ2921402.1"/>
    </source>
</evidence>
<accession>A0A9W8IR22</accession>
<gene>
    <name evidence="2" type="ORF">H1R20_g15690</name>
</gene>
<dbReference type="AlphaFoldDB" id="A0A9W8IR22"/>
<dbReference type="EMBL" id="JANBPK010001611">
    <property type="protein sequence ID" value="KAJ2921402.1"/>
    <property type="molecule type" value="Genomic_DNA"/>
</dbReference>
<evidence type="ECO:0000256" key="1">
    <source>
        <dbReference type="SAM" id="MobiDB-lite"/>
    </source>
</evidence>
<organism evidence="2 3">
    <name type="scientific">Candolleomyces eurysporus</name>
    <dbReference type="NCBI Taxonomy" id="2828524"/>
    <lineage>
        <taxon>Eukaryota</taxon>
        <taxon>Fungi</taxon>
        <taxon>Dikarya</taxon>
        <taxon>Basidiomycota</taxon>
        <taxon>Agaricomycotina</taxon>
        <taxon>Agaricomycetes</taxon>
        <taxon>Agaricomycetidae</taxon>
        <taxon>Agaricales</taxon>
        <taxon>Agaricineae</taxon>
        <taxon>Psathyrellaceae</taxon>
        <taxon>Candolleomyces</taxon>
    </lineage>
</organism>
<reference evidence="2" key="1">
    <citation type="submission" date="2022-06" db="EMBL/GenBank/DDBJ databases">
        <title>Genome Sequence of Candolleomyces eurysporus.</title>
        <authorList>
            <person name="Buettner E."/>
        </authorList>
    </citation>
    <scope>NUCLEOTIDE SEQUENCE</scope>
    <source>
        <strain evidence="2">VTCC 930004</strain>
    </source>
</reference>
<protein>
    <submittedName>
        <fullName evidence="2">Uncharacterized protein</fullName>
    </submittedName>
</protein>
<proteinExistence type="predicted"/>
<feature type="region of interest" description="Disordered" evidence="1">
    <location>
        <begin position="289"/>
        <end position="345"/>
    </location>
</feature>
<name>A0A9W8IR22_9AGAR</name>
<keyword evidence="3" id="KW-1185">Reference proteome</keyword>
<comment type="caution">
    <text evidence="2">The sequence shown here is derived from an EMBL/GenBank/DDBJ whole genome shotgun (WGS) entry which is preliminary data.</text>
</comment>
<feature type="region of interest" description="Disordered" evidence="1">
    <location>
        <begin position="400"/>
        <end position="429"/>
    </location>
</feature>
<feature type="compositionally biased region" description="Basic residues" evidence="1">
    <location>
        <begin position="420"/>
        <end position="429"/>
    </location>
</feature>